<evidence type="ECO:0000259" key="8">
    <source>
        <dbReference type="Pfam" id="PF11967"/>
    </source>
</evidence>
<dbReference type="GO" id="GO:0006310">
    <property type="term" value="P:DNA recombination"/>
    <property type="evidence" value="ECO:0007669"/>
    <property type="project" value="UniProtKB-UniRule"/>
</dbReference>
<comment type="caution">
    <text evidence="9">The sequence shown here is derived from an EMBL/GenBank/DDBJ whole genome shotgun (WGS) entry which is preliminary data.</text>
</comment>
<dbReference type="SUPFAM" id="SSF57863">
    <property type="entry name" value="ArfGap/RecO-like zinc finger"/>
    <property type="match status" value="1"/>
</dbReference>
<dbReference type="InterPro" id="IPR012340">
    <property type="entry name" value="NA-bd_OB-fold"/>
</dbReference>
<dbReference type="SUPFAM" id="SSF50249">
    <property type="entry name" value="Nucleic acid-binding proteins"/>
    <property type="match status" value="1"/>
</dbReference>
<evidence type="ECO:0000256" key="6">
    <source>
        <dbReference type="ARBA" id="ARBA00033409"/>
    </source>
</evidence>
<dbReference type="InterPro" id="IPR042242">
    <property type="entry name" value="RecO_C"/>
</dbReference>
<keyword evidence="5 7" id="KW-0234">DNA repair</keyword>
<comment type="function">
    <text evidence="7">Involved in DNA repair and RecF pathway recombination.</text>
</comment>
<dbReference type="GO" id="GO:0043590">
    <property type="term" value="C:bacterial nucleoid"/>
    <property type="evidence" value="ECO:0007669"/>
    <property type="project" value="TreeGrafter"/>
</dbReference>
<dbReference type="GO" id="GO:0006302">
    <property type="term" value="P:double-strand break repair"/>
    <property type="evidence" value="ECO:0007669"/>
    <property type="project" value="TreeGrafter"/>
</dbReference>
<dbReference type="InterPro" id="IPR022572">
    <property type="entry name" value="DNA_rep/recomb_RecO_N"/>
</dbReference>
<dbReference type="RefSeq" id="WP_066614589.1">
    <property type="nucleotide sequence ID" value="NZ_LQQU01000059.1"/>
</dbReference>
<accession>A0A165EKQ5</accession>
<dbReference type="Pfam" id="PF11967">
    <property type="entry name" value="RecO_N"/>
    <property type="match status" value="1"/>
</dbReference>
<keyword evidence="3 7" id="KW-0227">DNA damage</keyword>
<dbReference type="InterPro" id="IPR003717">
    <property type="entry name" value="RecO"/>
</dbReference>
<dbReference type="InterPro" id="IPR037278">
    <property type="entry name" value="ARFGAP/RecO"/>
</dbReference>
<gene>
    <name evidence="7" type="primary">recO</name>
    <name evidence="9" type="ORF">AVW16_03060</name>
</gene>
<dbReference type="EMBL" id="LQQU01000059">
    <property type="protein sequence ID" value="KZE25297.1"/>
    <property type="molecule type" value="Genomic_DNA"/>
</dbReference>
<dbReference type="OrthoDB" id="9804792at2"/>
<comment type="similarity">
    <text evidence="1 7">Belongs to the RecO family.</text>
</comment>
<organism evidence="9 10">
    <name type="scientific">Crenobacter luteus</name>
    <dbReference type="NCBI Taxonomy" id="1452487"/>
    <lineage>
        <taxon>Bacteria</taxon>
        <taxon>Pseudomonadati</taxon>
        <taxon>Pseudomonadota</taxon>
        <taxon>Betaproteobacteria</taxon>
        <taxon>Neisseriales</taxon>
        <taxon>Neisseriaceae</taxon>
        <taxon>Crenobacter</taxon>
    </lineage>
</organism>
<keyword evidence="10" id="KW-1185">Reference proteome</keyword>
<dbReference type="Gene3D" id="2.40.50.140">
    <property type="entry name" value="Nucleic acid-binding proteins"/>
    <property type="match status" value="1"/>
</dbReference>
<dbReference type="PANTHER" id="PTHR33991">
    <property type="entry name" value="DNA REPAIR PROTEIN RECO"/>
    <property type="match status" value="1"/>
</dbReference>
<sequence>MQPGKVDHQPAYVLHSQPWRETSLLVEVLTRDHGRLTLVARSARRPQSALRGLLLPFAPLTIAWFGKGELRTLHAADWQGGVPQLSGMALICGFYLNELAMRLSARDDANPALFAAHDAAVRALAREPAYGAVLRRYEWALLTALGFAPPLDADDAQRPIDPAARYHVVPDASPHRLESGQADAGVGGATLIAMAAGDYADPAVRHEARGFLRACLDHHLGGRPLATRELLQAISALPE</sequence>
<dbReference type="NCBIfam" id="TIGR00613">
    <property type="entry name" value="reco"/>
    <property type="match status" value="1"/>
</dbReference>
<evidence type="ECO:0000313" key="10">
    <source>
        <dbReference type="Proteomes" id="UP000076625"/>
    </source>
</evidence>
<evidence type="ECO:0000256" key="4">
    <source>
        <dbReference type="ARBA" id="ARBA00023172"/>
    </source>
</evidence>
<evidence type="ECO:0000256" key="2">
    <source>
        <dbReference type="ARBA" id="ARBA00021310"/>
    </source>
</evidence>
<protein>
    <recommendedName>
        <fullName evidence="2 7">DNA repair protein RecO</fullName>
    </recommendedName>
    <alternativeName>
        <fullName evidence="6 7">Recombination protein O</fullName>
    </alternativeName>
</protein>
<evidence type="ECO:0000256" key="5">
    <source>
        <dbReference type="ARBA" id="ARBA00023204"/>
    </source>
</evidence>
<dbReference type="Gene3D" id="1.20.1440.120">
    <property type="entry name" value="Recombination protein O, C-terminal domain"/>
    <property type="match status" value="1"/>
</dbReference>
<reference evidence="10" key="1">
    <citation type="submission" date="2016-01" db="EMBL/GenBank/DDBJ databases">
        <title>Draft genome of Chromobacterium sp. F49.</title>
        <authorList>
            <person name="Hong K.W."/>
        </authorList>
    </citation>
    <scope>NUCLEOTIDE SEQUENCE [LARGE SCALE GENOMIC DNA]</scope>
    <source>
        <strain evidence="10">CN10</strain>
    </source>
</reference>
<dbReference type="AlphaFoldDB" id="A0A165EKQ5"/>
<dbReference type="STRING" id="1452487.AVW16_03060"/>
<dbReference type="Pfam" id="PF02565">
    <property type="entry name" value="RecO_C"/>
    <property type="match status" value="1"/>
</dbReference>
<evidence type="ECO:0000256" key="7">
    <source>
        <dbReference type="HAMAP-Rule" id="MF_00201"/>
    </source>
</evidence>
<evidence type="ECO:0000313" key="9">
    <source>
        <dbReference type="EMBL" id="KZE25297.1"/>
    </source>
</evidence>
<dbReference type="Proteomes" id="UP000076625">
    <property type="component" value="Unassembled WGS sequence"/>
</dbReference>
<feature type="domain" description="DNA replication/recombination mediator RecO N-terminal" evidence="8">
    <location>
        <begin position="8"/>
        <end position="78"/>
    </location>
</feature>
<dbReference type="HAMAP" id="MF_00201">
    <property type="entry name" value="RecO"/>
    <property type="match status" value="1"/>
</dbReference>
<proteinExistence type="inferred from homology"/>
<name>A0A165EKQ5_9NEIS</name>
<dbReference type="PANTHER" id="PTHR33991:SF1">
    <property type="entry name" value="DNA REPAIR PROTEIN RECO"/>
    <property type="match status" value="1"/>
</dbReference>
<evidence type="ECO:0000256" key="1">
    <source>
        <dbReference type="ARBA" id="ARBA00007452"/>
    </source>
</evidence>
<keyword evidence="4 7" id="KW-0233">DNA recombination</keyword>
<evidence type="ECO:0000256" key="3">
    <source>
        <dbReference type="ARBA" id="ARBA00022763"/>
    </source>
</evidence>